<evidence type="ECO:0000256" key="7">
    <source>
        <dbReference type="ARBA" id="ARBA00023136"/>
    </source>
</evidence>
<feature type="transmembrane region" description="Helical" evidence="9">
    <location>
        <begin position="1068"/>
        <end position="1085"/>
    </location>
</feature>
<dbReference type="GO" id="GO:0016887">
    <property type="term" value="F:ATP hydrolysis activity"/>
    <property type="evidence" value="ECO:0007669"/>
    <property type="project" value="InterPro"/>
</dbReference>
<feature type="transmembrane region" description="Helical" evidence="9">
    <location>
        <begin position="156"/>
        <end position="174"/>
    </location>
</feature>
<feature type="transmembrane region" description="Helical" evidence="9">
    <location>
        <begin position="103"/>
        <end position="124"/>
    </location>
</feature>
<dbReference type="SMART" id="SM00382">
    <property type="entry name" value="AAA"/>
    <property type="match status" value="2"/>
</dbReference>
<evidence type="ECO:0000313" key="13">
    <source>
        <dbReference type="Proteomes" id="UP001362999"/>
    </source>
</evidence>
<comment type="caution">
    <text evidence="12">The sequence shown here is derived from an EMBL/GenBank/DDBJ whole genome shotgun (WGS) entry which is preliminary data.</text>
</comment>
<keyword evidence="4" id="KW-0547">Nucleotide-binding</keyword>
<feature type="transmembrane region" description="Helical" evidence="9">
    <location>
        <begin position="186"/>
        <end position="203"/>
    </location>
</feature>
<evidence type="ECO:0000256" key="6">
    <source>
        <dbReference type="ARBA" id="ARBA00022989"/>
    </source>
</evidence>
<dbReference type="GO" id="GO:0016020">
    <property type="term" value="C:membrane"/>
    <property type="evidence" value="ECO:0007669"/>
    <property type="project" value="UniProtKB-SubCell"/>
</dbReference>
<dbReference type="FunFam" id="3.40.50.300:FF:000838">
    <property type="entry name" value="ABC multidrug transporter (Eurofung)"/>
    <property type="match status" value="1"/>
</dbReference>
<dbReference type="CDD" id="cd18579">
    <property type="entry name" value="ABC_6TM_ABCC_D1"/>
    <property type="match status" value="1"/>
</dbReference>
<feature type="domain" description="ABC transporter" evidence="10">
    <location>
        <begin position="1248"/>
        <end position="1483"/>
    </location>
</feature>
<feature type="transmembrane region" description="Helical" evidence="9">
    <location>
        <begin position="1148"/>
        <end position="1172"/>
    </location>
</feature>
<dbReference type="SUPFAM" id="SSF52540">
    <property type="entry name" value="P-loop containing nucleoside triphosphate hydrolases"/>
    <property type="match status" value="2"/>
</dbReference>
<sequence length="1516" mass="164654">MSAAPHIFAQPWATPSGDHYHQQILNAGEGGWDASAHLYASPPPSSSSPFTSTMTLILEASPDIQQSYLLSAAFLAVFAALARRTLVNRRAPRYVEKKLDYLMFLKAVFSLVYLGVTATMLVLAPKDAEVQVLLGFAVAAAFIFPLASLSEHYHSLAPSATTSLCALISTAIYAYPLRLLSTSPAYIHATTLATSSLLLLVILESKSKRTLLVPMDPAPAYESTLSFLIKPFFPHLLPLLYRGSTRRITLPELKEIPTHLQADPATEKLLEALKGEERAGNRYLLKSTFRAFRADFLSPVFPRLVVLGASFAQVTLVEQMIKYVSDKNVPADQGAWLVGGYFVVYVSLAIANYVFTEKVNAFIVLYRSALTGSLYHKTLLLTSMAAREVGQGAATTYMSVDVDKVTLGFQTFQELWAAVCTLLLACIMLYLKAGLAMLAPLIFIVILLGTTSGISRFVGAAQKRWLEATDGRVRVLTSVLSQLLPIKLGAYSPALAAKITELREVEARALGRFISTIAAAASLSNIGANASALVTLAAYAVMRAYGVGGLEPLDVSRVFTLVTIVDLLNGPLNIIGQTLPQLFASFASIERIQKFLQLPEKAETPGGPLEPGIRVETEVLVDIDGSSAATSTLNGNDSNSATKEADVEVSMQGCTFTWDGKAAAPPVLRDVTLELVPGELHMVVGSVASGKSSLLMSILEETKLVEGKVNIRARKIALASQTAFIYPATLRANILLDSPFDEAFYDQVIHACGLRQDIEALPRRDMTKLGDKGSNLSGGQRQRVALARAVYARADLILLDDVFSALDGETEGHVFESLFGAEGMLKGKTTVLVTHGIHHLPNADKVIVMDAGTITHWGTFEAVRDAGAHFALNTGNGEAEKAVVAAKEAVTAAAVVEDDEEEEELNWANEQTSRMAAYAFYIQCSGVVRTGIFLAVIAAGSAAGIFVSAYPSLIAIAPSHQLGLYIAGYGGAVLVQLIFFVFVLQFFAYILARFTAPRIHHAELEGVMGAPISWIAKNPVGKILNRFSQDIQVADREFPFSFLNFAFNILGIFGTFAFIAIATPLLVFALPFLAVIAIIFLRFYLATSKQFRRLESASKTPLYTLFGTTVSGLITVRAYRSETFFKAQNATFVNESQGALHHRLGGQLFLKIFLLWFQAIIACGVAILTVALRGNTSAALLGLAVTRLVSLGTWLSHLLNAYAMMENGSVAIDRIEEFAKLPKEEEVNDTELEVVVQNDVPWPTEGRLTFSDFSMKYREDLPLALSKISFDLRGGQKIGICGRTGSGKSSTVLSLFRGIDQHLVLGQILIDGVDIATISIKHLRESMSIVTQDPFLWHGSIRENLDVTNVHTDSEIWDTLKLVEMYDAVSALDDKLDHLIVDEESFSKGQRQLLCLARALLREKKIIVLDESTSSMDHITDGKIRHVVDTQMQGLTVVAIAHRISTIVNYDKILVLDRGTVAEFDDPKALLANPESRFARLAATQGIYHPDLVPKGAAVKEMGDGTVIVAEDLVDV</sequence>
<dbReference type="SUPFAM" id="SSF90123">
    <property type="entry name" value="ABC transporter transmembrane region"/>
    <property type="match status" value="2"/>
</dbReference>
<feature type="transmembrane region" description="Helical" evidence="9">
    <location>
        <begin position="962"/>
        <end position="991"/>
    </location>
</feature>
<dbReference type="CDD" id="cd03250">
    <property type="entry name" value="ABCC_MRP_domain1"/>
    <property type="match status" value="1"/>
</dbReference>
<dbReference type="InterPro" id="IPR003439">
    <property type="entry name" value="ABC_transporter-like_ATP-bd"/>
</dbReference>
<dbReference type="PROSITE" id="PS00211">
    <property type="entry name" value="ABC_TRANSPORTER_1"/>
    <property type="match status" value="2"/>
</dbReference>
<feature type="domain" description="ABC transmembrane type-1" evidence="11">
    <location>
        <begin position="931"/>
        <end position="1207"/>
    </location>
</feature>
<name>A0AAW0AZE3_9AGAR</name>
<evidence type="ECO:0000313" key="12">
    <source>
        <dbReference type="EMBL" id="KAK7018259.1"/>
    </source>
</evidence>
<keyword evidence="3 9" id="KW-0812">Transmembrane</keyword>
<comment type="subcellular location">
    <subcellularLocation>
        <location evidence="1">Membrane</location>
        <topology evidence="1">Multi-pass membrane protein</topology>
    </subcellularLocation>
</comment>
<gene>
    <name evidence="12" type="ORF">R3P38DRAFT_2981960</name>
</gene>
<feature type="transmembrane region" description="Helical" evidence="9">
    <location>
        <begin position="932"/>
        <end position="956"/>
    </location>
</feature>
<dbReference type="Proteomes" id="UP001362999">
    <property type="component" value="Unassembled WGS sequence"/>
</dbReference>
<dbReference type="PROSITE" id="PS50929">
    <property type="entry name" value="ABC_TM1F"/>
    <property type="match status" value="2"/>
</dbReference>
<dbReference type="InterPro" id="IPR044746">
    <property type="entry name" value="ABCC_6TM_D1"/>
</dbReference>
<dbReference type="FunFam" id="3.40.50.300:FF:000997">
    <property type="entry name" value="Multidrug resistance-associated protein 1"/>
    <property type="match status" value="1"/>
</dbReference>
<dbReference type="GO" id="GO:0005524">
    <property type="term" value="F:ATP binding"/>
    <property type="evidence" value="ECO:0007669"/>
    <property type="project" value="UniProtKB-KW"/>
</dbReference>
<dbReference type="Pfam" id="PF00005">
    <property type="entry name" value="ABC_tran"/>
    <property type="match status" value="2"/>
</dbReference>
<keyword evidence="13" id="KW-1185">Reference proteome</keyword>
<evidence type="ECO:0000256" key="3">
    <source>
        <dbReference type="ARBA" id="ARBA00022692"/>
    </source>
</evidence>
<dbReference type="PANTHER" id="PTHR24223:SF399">
    <property type="entry name" value="ABC TRANSPORTER ATNG"/>
    <property type="match status" value="1"/>
</dbReference>
<dbReference type="InterPro" id="IPR044726">
    <property type="entry name" value="ABCC_6TM_D2"/>
</dbReference>
<proteinExistence type="predicted"/>
<evidence type="ECO:0000256" key="5">
    <source>
        <dbReference type="ARBA" id="ARBA00022840"/>
    </source>
</evidence>
<reference evidence="12 13" key="1">
    <citation type="journal article" date="2024" name="J Genomics">
        <title>Draft genome sequencing and assembly of Favolaschia claudopus CIRM-BRFM 2984 isolated from oak limbs.</title>
        <authorList>
            <person name="Navarro D."/>
            <person name="Drula E."/>
            <person name="Chaduli D."/>
            <person name="Cazenave R."/>
            <person name="Ahrendt S."/>
            <person name="Wang J."/>
            <person name="Lipzen A."/>
            <person name="Daum C."/>
            <person name="Barry K."/>
            <person name="Grigoriev I.V."/>
            <person name="Favel A."/>
            <person name="Rosso M.N."/>
            <person name="Martin F."/>
        </authorList>
    </citation>
    <scope>NUCLEOTIDE SEQUENCE [LARGE SCALE GENOMIC DNA]</scope>
    <source>
        <strain evidence="12 13">CIRM-BRFM 2984</strain>
    </source>
</reference>
<dbReference type="GO" id="GO:0140359">
    <property type="term" value="F:ABC-type transporter activity"/>
    <property type="evidence" value="ECO:0007669"/>
    <property type="project" value="InterPro"/>
</dbReference>
<keyword evidence="5" id="KW-0067">ATP-binding</keyword>
<dbReference type="EMBL" id="JAWWNJ010000046">
    <property type="protein sequence ID" value="KAK7018259.1"/>
    <property type="molecule type" value="Genomic_DNA"/>
</dbReference>
<evidence type="ECO:0000256" key="8">
    <source>
        <dbReference type="ARBA" id="ARBA00023180"/>
    </source>
</evidence>
<dbReference type="InterPro" id="IPR003593">
    <property type="entry name" value="AAA+_ATPase"/>
</dbReference>
<evidence type="ECO:0000256" key="9">
    <source>
        <dbReference type="SAM" id="Phobius"/>
    </source>
</evidence>
<feature type="transmembrane region" description="Helical" evidence="9">
    <location>
        <begin position="130"/>
        <end position="149"/>
    </location>
</feature>
<dbReference type="InterPro" id="IPR017871">
    <property type="entry name" value="ABC_transporter-like_CS"/>
</dbReference>
<keyword evidence="7 9" id="KW-0472">Membrane</keyword>
<dbReference type="Pfam" id="PF00664">
    <property type="entry name" value="ABC_membrane"/>
    <property type="match status" value="2"/>
</dbReference>
<evidence type="ECO:0000259" key="11">
    <source>
        <dbReference type="PROSITE" id="PS50929"/>
    </source>
</evidence>
<feature type="transmembrane region" description="Helical" evidence="9">
    <location>
        <begin position="1042"/>
        <end position="1062"/>
    </location>
</feature>
<keyword evidence="12" id="KW-0378">Hydrolase</keyword>
<keyword evidence="8" id="KW-0325">Glycoprotein</keyword>
<dbReference type="InterPro" id="IPR036640">
    <property type="entry name" value="ABC1_TM_sf"/>
</dbReference>
<feature type="transmembrane region" description="Helical" evidence="9">
    <location>
        <begin position="437"/>
        <end position="458"/>
    </location>
</feature>
<evidence type="ECO:0000256" key="2">
    <source>
        <dbReference type="ARBA" id="ARBA00022448"/>
    </source>
</evidence>
<dbReference type="InterPro" id="IPR027417">
    <property type="entry name" value="P-loop_NTPase"/>
</dbReference>
<feature type="transmembrane region" description="Helical" evidence="9">
    <location>
        <begin position="296"/>
        <end position="316"/>
    </location>
</feature>
<feature type="domain" description="ABC transmembrane type-1" evidence="11">
    <location>
        <begin position="304"/>
        <end position="584"/>
    </location>
</feature>
<dbReference type="Gene3D" id="1.20.1560.10">
    <property type="entry name" value="ABC transporter type 1, transmembrane domain"/>
    <property type="match status" value="2"/>
</dbReference>
<feature type="transmembrane region" description="Helical" evidence="9">
    <location>
        <begin position="414"/>
        <end position="431"/>
    </location>
</feature>
<evidence type="ECO:0000256" key="1">
    <source>
        <dbReference type="ARBA" id="ARBA00004141"/>
    </source>
</evidence>
<dbReference type="CDD" id="cd03244">
    <property type="entry name" value="ABCC_MRP_domain2"/>
    <property type="match status" value="1"/>
</dbReference>
<dbReference type="CDD" id="cd18580">
    <property type="entry name" value="ABC_6TM_ABCC_D2"/>
    <property type="match status" value="1"/>
</dbReference>
<dbReference type="PROSITE" id="PS50893">
    <property type="entry name" value="ABC_TRANSPORTER_2"/>
    <property type="match status" value="2"/>
</dbReference>
<organism evidence="12 13">
    <name type="scientific">Favolaschia claudopus</name>
    <dbReference type="NCBI Taxonomy" id="2862362"/>
    <lineage>
        <taxon>Eukaryota</taxon>
        <taxon>Fungi</taxon>
        <taxon>Dikarya</taxon>
        <taxon>Basidiomycota</taxon>
        <taxon>Agaricomycotina</taxon>
        <taxon>Agaricomycetes</taxon>
        <taxon>Agaricomycetidae</taxon>
        <taxon>Agaricales</taxon>
        <taxon>Marasmiineae</taxon>
        <taxon>Mycenaceae</taxon>
        <taxon>Favolaschia</taxon>
    </lineage>
</organism>
<accession>A0AAW0AZE3</accession>
<feature type="domain" description="ABC transporter" evidence="10">
    <location>
        <begin position="649"/>
        <end position="876"/>
    </location>
</feature>
<feature type="transmembrane region" description="Helical" evidence="9">
    <location>
        <begin position="64"/>
        <end position="82"/>
    </location>
</feature>
<feature type="transmembrane region" description="Helical" evidence="9">
    <location>
        <begin position="336"/>
        <end position="355"/>
    </location>
</feature>
<dbReference type="Gene3D" id="3.40.50.300">
    <property type="entry name" value="P-loop containing nucleotide triphosphate hydrolases"/>
    <property type="match status" value="2"/>
</dbReference>
<evidence type="ECO:0000259" key="10">
    <source>
        <dbReference type="PROSITE" id="PS50893"/>
    </source>
</evidence>
<dbReference type="InterPro" id="IPR050173">
    <property type="entry name" value="ABC_transporter_C-like"/>
</dbReference>
<keyword evidence="6 9" id="KW-1133">Transmembrane helix</keyword>
<keyword evidence="2" id="KW-0813">Transport</keyword>
<protein>
    <submittedName>
        <fullName evidence="12">P-loop containing nucleoside triphosphate hydrolase protein</fullName>
    </submittedName>
</protein>
<evidence type="ECO:0000256" key="4">
    <source>
        <dbReference type="ARBA" id="ARBA00022741"/>
    </source>
</evidence>
<dbReference type="PANTHER" id="PTHR24223">
    <property type="entry name" value="ATP-BINDING CASSETTE SUB-FAMILY C"/>
    <property type="match status" value="1"/>
</dbReference>
<dbReference type="InterPro" id="IPR011527">
    <property type="entry name" value="ABC1_TM_dom"/>
</dbReference>